<keyword evidence="2" id="KW-0902">Two-component regulatory system</keyword>
<dbReference type="PROSITE" id="PS50110">
    <property type="entry name" value="RESPONSE_REGULATORY"/>
    <property type="match status" value="1"/>
</dbReference>
<evidence type="ECO:0000313" key="8">
    <source>
        <dbReference type="EMBL" id="GAY77873.1"/>
    </source>
</evidence>
<feature type="modified residue" description="4-aspartylphosphate" evidence="6">
    <location>
        <position position="60"/>
    </location>
</feature>
<evidence type="ECO:0000256" key="1">
    <source>
        <dbReference type="ARBA" id="ARBA00022553"/>
    </source>
</evidence>
<proteinExistence type="predicted"/>
<dbReference type="SUPFAM" id="SSF52172">
    <property type="entry name" value="CheY-like"/>
    <property type="match status" value="1"/>
</dbReference>
<organism evidence="8 9">
    <name type="scientific">Sporolactobacillus inulinus</name>
    <dbReference type="NCBI Taxonomy" id="2078"/>
    <lineage>
        <taxon>Bacteria</taxon>
        <taxon>Bacillati</taxon>
        <taxon>Bacillota</taxon>
        <taxon>Bacilli</taxon>
        <taxon>Bacillales</taxon>
        <taxon>Sporolactobacillaceae</taxon>
        <taxon>Sporolactobacillus</taxon>
    </lineage>
</organism>
<keyword evidence="8" id="KW-0808">Transferase</keyword>
<comment type="caution">
    <text evidence="8">The sequence shown here is derived from an EMBL/GenBank/DDBJ whole genome shotgun (WGS) entry which is preliminary data.</text>
</comment>
<dbReference type="GO" id="GO:0016740">
    <property type="term" value="F:transferase activity"/>
    <property type="evidence" value="ECO:0007669"/>
    <property type="project" value="UniProtKB-KW"/>
</dbReference>
<evidence type="ECO:0000256" key="2">
    <source>
        <dbReference type="ARBA" id="ARBA00023012"/>
    </source>
</evidence>
<keyword evidence="3" id="KW-0805">Transcription regulation</keyword>
<reference evidence="8 9" key="1">
    <citation type="submission" date="2017-11" db="EMBL/GenBank/DDBJ databases">
        <title>Draft Genome Sequence of Sporolactobacillus inulinus NBRC 111894 Isolated from Koso, a Japanese Sugar-Vegetable Fermented Beverage.</title>
        <authorList>
            <person name="Chiou T.Y."/>
            <person name="Oshima K."/>
            <person name="Suda W."/>
            <person name="Hattori M."/>
            <person name="Takahashi T."/>
        </authorList>
    </citation>
    <scope>NUCLEOTIDE SEQUENCE [LARGE SCALE GENOMIC DNA]</scope>
    <source>
        <strain evidence="8 9">NBRC111894</strain>
    </source>
</reference>
<dbReference type="Gene3D" id="3.40.50.2300">
    <property type="match status" value="1"/>
</dbReference>
<dbReference type="Pfam" id="PF00072">
    <property type="entry name" value="Response_reg"/>
    <property type="match status" value="1"/>
</dbReference>
<evidence type="ECO:0000256" key="3">
    <source>
        <dbReference type="ARBA" id="ARBA00023015"/>
    </source>
</evidence>
<dbReference type="CDD" id="cd00156">
    <property type="entry name" value="REC"/>
    <property type="match status" value="1"/>
</dbReference>
<gene>
    <name evidence="8" type="ORF">NBRC111894_3427</name>
</gene>
<dbReference type="SMART" id="SM00448">
    <property type="entry name" value="REC"/>
    <property type="match status" value="1"/>
</dbReference>
<keyword evidence="1 6" id="KW-0597">Phosphoprotein</keyword>
<keyword evidence="4" id="KW-0238">DNA-binding</keyword>
<name>A0A4Y1ZFW4_9BACL</name>
<keyword evidence="5" id="KW-0804">Transcription</keyword>
<dbReference type="InterPro" id="IPR001789">
    <property type="entry name" value="Sig_transdc_resp-reg_receiver"/>
</dbReference>
<dbReference type="InterPro" id="IPR050595">
    <property type="entry name" value="Bact_response_regulator"/>
</dbReference>
<accession>A0A4Y1ZFW4</accession>
<evidence type="ECO:0000259" key="7">
    <source>
        <dbReference type="PROSITE" id="PS50110"/>
    </source>
</evidence>
<evidence type="ECO:0000313" key="9">
    <source>
        <dbReference type="Proteomes" id="UP000319716"/>
    </source>
</evidence>
<protein>
    <submittedName>
        <fullName evidence="8">Sporulation initiation phosphotransferase</fullName>
    </submittedName>
</protein>
<evidence type="ECO:0000256" key="5">
    <source>
        <dbReference type="ARBA" id="ARBA00023163"/>
    </source>
</evidence>
<evidence type="ECO:0000256" key="6">
    <source>
        <dbReference type="PROSITE-ProRule" id="PRU00169"/>
    </source>
</evidence>
<dbReference type="PANTHER" id="PTHR44591:SF3">
    <property type="entry name" value="RESPONSE REGULATORY DOMAIN-CONTAINING PROTEIN"/>
    <property type="match status" value="1"/>
</dbReference>
<evidence type="ECO:0000256" key="4">
    <source>
        <dbReference type="ARBA" id="ARBA00023125"/>
    </source>
</evidence>
<dbReference type="AlphaFoldDB" id="A0A4Y1ZFW4"/>
<dbReference type="EMBL" id="BEXB01000034">
    <property type="protein sequence ID" value="GAY77873.1"/>
    <property type="molecule type" value="Genomic_DNA"/>
</dbReference>
<dbReference type="GO" id="GO:0000160">
    <property type="term" value="P:phosphorelay signal transduction system"/>
    <property type="evidence" value="ECO:0007669"/>
    <property type="project" value="UniProtKB-KW"/>
</dbReference>
<dbReference type="InterPro" id="IPR011006">
    <property type="entry name" value="CheY-like_superfamily"/>
</dbReference>
<dbReference type="GO" id="GO:0003677">
    <property type="term" value="F:DNA binding"/>
    <property type="evidence" value="ECO:0007669"/>
    <property type="project" value="UniProtKB-KW"/>
</dbReference>
<feature type="domain" description="Response regulatory" evidence="7">
    <location>
        <begin position="11"/>
        <end position="125"/>
    </location>
</feature>
<dbReference type="PANTHER" id="PTHR44591">
    <property type="entry name" value="STRESS RESPONSE REGULATOR PROTEIN 1"/>
    <property type="match status" value="1"/>
</dbReference>
<dbReference type="FunFam" id="3.40.50.2300:FF:000001">
    <property type="entry name" value="DNA-binding response regulator PhoB"/>
    <property type="match status" value="1"/>
</dbReference>
<sequence length="129" mass="14582">MKNMQSAKKTNIMVVDDQPGIRMLLHEVFEKQGYQVLTAESGNKALKLLREKHPQLVLLDINMPKMNGLELMDAMKNAKSDVKVMIMTAYEENELVRQALKNGAVAHFKKPFDLQKLIIAVEAECSQIA</sequence>
<dbReference type="Proteomes" id="UP000319716">
    <property type="component" value="Unassembled WGS sequence"/>
</dbReference>